<dbReference type="AlphaFoldDB" id="A0AAD4I964"/>
<name>A0AAD4I964_9PLEO</name>
<organism evidence="2 3">
    <name type="scientific">Alternaria panax</name>
    <dbReference type="NCBI Taxonomy" id="48097"/>
    <lineage>
        <taxon>Eukaryota</taxon>
        <taxon>Fungi</taxon>
        <taxon>Dikarya</taxon>
        <taxon>Ascomycota</taxon>
        <taxon>Pezizomycotina</taxon>
        <taxon>Dothideomycetes</taxon>
        <taxon>Pleosporomycetidae</taxon>
        <taxon>Pleosporales</taxon>
        <taxon>Pleosporineae</taxon>
        <taxon>Pleosporaceae</taxon>
        <taxon>Alternaria</taxon>
        <taxon>Alternaria sect. Panax</taxon>
    </lineage>
</organism>
<reference evidence="2" key="1">
    <citation type="submission" date="2021-07" db="EMBL/GenBank/DDBJ databases">
        <title>Genome Resource of American Ginseng Black Spot Pathogen Alternaria panax.</title>
        <authorList>
            <person name="Qiu C."/>
            <person name="Wang W."/>
            <person name="Liu Z."/>
        </authorList>
    </citation>
    <scope>NUCLEOTIDE SEQUENCE</scope>
    <source>
        <strain evidence="2">BNCC115425</strain>
    </source>
</reference>
<evidence type="ECO:0000313" key="3">
    <source>
        <dbReference type="Proteomes" id="UP001199106"/>
    </source>
</evidence>
<gene>
    <name evidence="2" type="ORF">G6011_05894</name>
</gene>
<dbReference type="Proteomes" id="UP001199106">
    <property type="component" value="Unassembled WGS sequence"/>
</dbReference>
<feature type="region of interest" description="Disordered" evidence="1">
    <location>
        <begin position="100"/>
        <end position="128"/>
    </location>
</feature>
<sequence>MAYPVTTNDKREPLDRRQESTIGEVVYTFLDNIKLRFGEASSEVISILNILGTFRAGGLSKKDTLVAIRLTLGDQVDLKQDLLNVLFHREADWAVGDFDFDSHQPSSQGSPSPQFLQPPHQPQMRLPPISPLWYEENHAYSSACSIAVTGSGTNSGFEIPVSSSLHQTPGRFYRPTVFTSPVLTGSASLDSHMEGSYEAEASTTRKQHDVEIAPQLDRSQHKWEETDHIEEARSYYSQPWSPVACNPMLGHAQSFASSRFDSPALPNKAHLSPIPSPKKERVAVSPSVLGVPVAVPIGQPIDVMPPPSKKRRRESTKPQVQMENEISKYATETASPGSPSMSTVDQPFVAPQRKKKVTDENTTSRQGSGSYIHNLCGKGFSSRSKVKKHHWGSKLNNLETTNGCWAKNDKPNVSWNEHPSCRDGAPRPRPANKAPLAVSKQNTFSQKVPMAPSMVPKSQDRSQTFTGTPCLRQDSQPSLEGLSSYHSRWLPTRSSFENLLTAVNVASQIDAPQPQGRIDSVVSHLDAQAAEAEHNKQYITNWQSASDDHSVEPIPYGQQHPYTGYGLGLQGVHVPVNMALPGLNGMYPYTPSTRSLADAPWNNDHDLVYDGIHQGHATLGSPFSPGLDKEGRQI</sequence>
<keyword evidence="3" id="KW-1185">Reference proteome</keyword>
<dbReference type="EMBL" id="JAANER010000005">
    <property type="protein sequence ID" value="KAG9189026.1"/>
    <property type="molecule type" value="Genomic_DNA"/>
</dbReference>
<feature type="compositionally biased region" description="Low complexity" evidence="1">
    <location>
        <begin position="103"/>
        <end position="118"/>
    </location>
</feature>
<evidence type="ECO:0000256" key="1">
    <source>
        <dbReference type="SAM" id="MobiDB-lite"/>
    </source>
</evidence>
<comment type="caution">
    <text evidence="2">The sequence shown here is derived from an EMBL/GenBank/DDBJ whole genome shotgun (WGS) entry which is preliminary data.</text>
</comment>
<proteinExistence type="predicted"/>
<evidence type="ECO:0000313" key="2">
    <source>
        <dbReference type="EMBL" id="KAG9189026.1"/>
    </source>
</evidence>
<feature type="region of interest" description="Disordered" evidence="1">
    <location>
        <begin position="450"/>
        <end position="478"/>
    </location>
</feature>
<feature type="compositionally biased region" description="Polar residues" evidence="1">
    <location>
        <begin position="461"/>
        <end position="478"/>
    </location>
</feature>
<accession>A0AAD4I964</accession>
<feature type="region of interest" description="Disordered" evidence="1">
    <location>
        <begin position="300"/>
        <end position="324"/>
    </location>
</feature>
<protein>
    <submittedName>
        <fullName evidence="2">Uncharacterized protein</fullName>
    </submittedName>
</protein>